<keyword evidence="2" id="KW-0902">Two-component regulatory system</keyword>
<organism evidence="9 10">
    <name type="scientific">Streptomyces musisoli</name>
    <dbReference type="NCBI Taxonomy" id="2802280"/>
    <lineage>
        <taxon>Bacteria</taxon>
        <taxon>Bacillati</taxon>
        <taxon>Actinomycetota</taxon>
        <taxon>Actinomycetes</taxon>
        <taxon>Kitasatosporales</taxon>
        <taxon>Streptomycetaceae</taxon>
        <taxon>Streptomyces</taxon>
    </lineage>
</organism>
<dbReference type="InterPro" id="IPR005158">
    <property type="entry name" value="BTAD"/>
</dbReference>
<evidence type="ECO:0000256" key="1">
    <source>
        <dbReference type="ARBA" id="ARBA00005820"/>
    </source>
</evidence>
<accession>A0ABS1P3A5</accession>
<evidence type="ECO:0000256" key="3">
    <source>
        <dbReference type="ARBA" id="ARBA00023015"/>
    </source>
</evidence>
<dbReference type="SMART" id="SM01043">
    <property type="entry name" value="BTAD"/>
    <property type="match status" value="1"/>
</dbReference>
<dbReference type="InterPro" id="IPR036388">
    <property type="entry name" value="WH-like_DNA-bd_sf"/>
</dbReference>
<feature type="domain" description="OmpR/PhoB-type" evidence="8">
    <location>
        <begin position="1"/>
        <end position="101"/>
    </location>
</feature>
<dbReference type="SUPFAM" id="SSF46894">
    <property type="entry name" value="C-terminal effector domain of the bipartite response regulators"/>
    <property type="match status" value="1"/>
</dbReference>
<keyword evidence="3" id="KW-0805">Transcription regulation</keyword>
<dbReference type="CDD" id="cd15831">
    <property type="entry name" value="BTAD"/>
    <property type="match status" value="1"/>
</dbReference>
<gene>
    <name evidence="9" type="ORF">JK361_19890</name>
</gene>
<evidence type="ECO:0000259" key="8">
    <source>
        <dbReference type="PROSITE" id="PS51755"/>
    </source>
</evidence>
<feature type="DNA-binding region" description="OmpR/PhoB-type" evidence="6">
    <location>
        <begin position="1"/>
        <end position="101"/>
    </location>
</feature>
<dbReference type="InterPro" id="IPR001867">
    <property type="entry name" value="OmpR/PhoB-type_DNA-bd"/>
</dbReference>
<dbReference type="Gene3D" id="1.25.40.10">
    <property type="entry name" value="Tetratricopeptide repeat domain"/>
    <property type="match status" value="1"/>
</dbReference>
<dbReference type="SMART" id="SM00862">
    <property type="entry name" value="Trans_reg_C"/>
    <property type="match status" value="1"/>
</dbReference>
<reference evidence="9 10" key="1">
    <citation type="submission" date="2021-01" db="EMBL/GenBank/DDBJ databases">
        <title>WGS of actinomycetes isolated from Thailand.</title>
        <authorList>
            <person name="Thawai C."/>
        </authorList>
    </citation>
    <scope>NUCLEOTIDE SEQUENCE [LARGE SCALE GENOMIC DNA]</scope>
    <source>
        <strain evidence="9 10">CH5-8</strain>
    </source>
</reference>
<evidence type="ECO:0000256" key="4">
    <source>
        <dbReference type="ARBA" id="ARBA00023125"/>
    </source>
</evidence>
<feature type="compositionally biased region" description="Polar residues" evidence="7">
    <location>
        <begin position="278"/>
        <end position="291"/>
    </location>
</feature>
<dbReference type="Gene3D" id="1.10.10.10">
    <property type="entry name" value="Winged helix-like DNA-binding domain superfamily/Winged helix DNA-binding domain"/>
    <property type="match status" value="1"/>
</dbReference>
<sequence>MADIRLLGPLRARIGDVSVVPSAAKPRQLLALLAVHVGRIVTIDSLLAELWEEEPPRSAATTLQTYVLQLRRKIAAAVGDGSGVSAKELLVTEHGGYRLALPAESVDVLRARDLITRGQQALAAGEDASGSTLLGDALRLWDGPALVDVPAGPRLRIERMSLEESRLGAVELRIGADLRLGRHHRLLGELTTLTAEQPLHEALHAHYMVALYRAGRAGQALEVFRRLRATLIDELGLEPSPRVQRLHQAVLAAHPDLDPVAVPGGGLPRERAGALVGPSSTASRAPLQSWS</sequence>
<comment type="similarity">
    <text evidence="1">Belongs to the AfsR/DnrI/RedD regulatory family.</text>
</comment>
<dbReference type="Proteomes" id="UP000621386">
    <property type="component" value="Unassembled WGS sequence"/>
</dbReference>
<name>A0ABS1P3A5_9ACTN</name>
<dbReference type="PANTHER" id="PTHR35807">
    <property type="entry name" value="TRANSCRIPTIONAL REGULATOR REDD-RELATED"/>
    <property type="match status" value="1"/>
</dbReference>
<proteinExistence type="inferred from homology"/>
<comment type="caution">
    <text evidence="9">The sequence shown here is derived from an EMBL/GenBank/DDBJ whole genome shotgun (WGS) entry which is preliminary data.</text>
</comment>
<dbReference type="InterPro" id="IPR016032">
    <property type="entry name" value="Sig_transdc_resp-reg_C-effctor"/>
</dbReference>
<evidence type="ECO:0000313" key="10">
    <source>
        <dbReference type="Proteomes" id="UP000621386"/>
    </source>
</evidence>
<dbReference type="InterPro" id="IPR051677">
    <property type="entry name" value="AfsR-DnrI-RedD_regulator"/>
</dbReference>
<dbReference type="PANTHER" id="PTHR35807:SF1">
    <property type="entry name" value="TRANSCRIPTIONAL REGULATOR REDD"/>
    <property type="match status" value="1"/>
</dbReference>
<keyword evidence="4 6" id="KW-0238">DNA-binding</keyword>
<dbReference type="SUPFAM" id="SSF48452">
    <property type="entry name" value="TPR-like"/>
    <property type="match status" value="1"/>
</dbReference>
<dbReference type="EMBL" id="JAERRH010000007">
    <property type="protein sequence ID" value="MBL1106838.1"/>
    <property type="molecule type" value="Genomic_DNA"/>
</dbReference>
<evidence type="ECO:0000256" key="7">
    <source>
        <dbReference type="SAM" id="MobiDB-lite"/>
    </source>
</evidence>
<keyword evidence="10" id="KW-1185">Reference proteome</keyword>
<evidence type="ECO:0000256" key="5">
    <source>
        <dbReference type="ARBA" id="ARBA00023163"/>
    </source>
</evidence>
<protein>
    <submittedName>
        <fullName evidence="9">AfsR/SARP family transcriptional regulator</fullName>
    </submittedName>
</protein>
<dbReference type="Pfam" id="PF03704">
    <property type="entry name" value="BTAD"/>
    <property type="match status" value="1"/>
</dbReference>
<dbReference type="InterPro" id="IPR011990">
    <property type="entry name" value="TPR-like_helical_dom_sf"/>
</dbReference>
<evidence type="ECO:0000256" key="2">
    <source>
        <dbReference type="ARBA" id="ARBA00023012"/>
    </source>
</evidence>
<dbReference type="Pfam" id="PF00486">
    <property type="entry name" value="Trans_reg_C"/>
    <property type="match status" value="1"/>
</dbReference>
<dbReference type="PROSITE" id="PS51755">
    <property type="entry name" value="OMPR_PHOB"/>
    <property type="match status" value="1"/>
</dbReference>
<keyword evidence="5" id="KW-0804">Transcription</keyword>
<feature type="region of interest" description="Disordered" evidence="7">
    <location>
        <begin position="262"/>
        <end position="291"/>
    </location>
</feature>
<evidence type="ECO:0000256" key="6">
    <source>
        <dbReference type="PROSITE-ProRule" id="PRU01091"/>
    </source>
</evidence>
<evidence type="ECO:0000313" key="9">
    <source>
        <dbReference type="EMBL" id="MBL1106838.1"/>
    </source>
</evidence>